<dbReference type="AlphaFoldDB" id="A0AAN9XFB9"/>
<proteinExistence type="predicted"/>
<comment type="caution">
    <text evidence="1">The sequence shown here is derived from an EMBL/GenBank/DDBJ whole genome shotgun (WGS) entry which is preliminary data.</text>
</comment>
<keyword evidence="2" id="KW-1185">Reference proteome</keyword>
<evidence type="ECO:0000313" key="1">
    <source>
        <dbReference type="EMBL" id="KAK7390523.1"/>
    </source>
</evidence>
<reference evidence="1 2" key="1">
    <citation type="submission" date="2024-01" db="EMBL/GenBank/DDBJ databases">
        <title>The genomes of 5 underutilized Papilionoideae crops provide insights into root nodulation and disease resistanc.</title>
        <authorList>
            <person name="Jiang F."/>
        </authorList>
    </citation>
    <scope>NUCLEOTIDE SEQUENCE [LARGE SCALE GENOMIC DNA]</scope>
    <source>
        <strain evidence="1">DUOXIRENSHENG_FW03</strain>
        <tissue evidence="1">Leaves</tissue>
    </source>
</reference>
<accession>A0AAN9XFB9</accession>
<name>A0AAN9XFB9_PSOTE</name>
<dbReference type="EMBL" id="JAYMYS010000006">
    <property type="protein sequence ID" value="KAK7390523.1"/>
    <property type="molecule type" value="Genomic_DNA"/>
</dbReference>
<gene>
    <name evidence="1" type="ORF">VNO78_25831</name>
</gene>
<protein>
    <submittedName>
        <fullName evidence="1">Uncharacterized protein</fullName>
    </submittedName>
</protein>
<organism evidence="1 2">
    <name type="scientific">Psophocarpus tetragonolobus</name>
    <name type="common">Winged bean</name>
    <name type="synonym">Dolichos tetragonolobus</name>
    <dbReference type="NCBI Taxonomy" id="3891"/>
    <lineage>
        <taxon>Eukaryota</taxon>
        <taxon>Viridiplantae</taxon>
        <taxon>Streptophyta</taxon>
        <taxon>Embryophyta</taxon>
        <taxon>Tracheophyta</taxon>
        <taxon>Spermatophyta</taxon>
        <taxon>Magnoliopsida</taxon>
        <taxon>eudicotyledons</taxon>
        <taxon>Gunneridae</taxon>
        <taxon>Pentapetalae</taxon>
        <taxon>rosids</taxon>
        <taxon>fabids</taxon>
        <taxon>Fabales</taxon>
        <taxon>Fabaceae</taxon>
        <taxon>Papilionoideae</taxon>
        <taxon>50 kb inversion clade</taxon>
        <taxon>NPAAA clade</taxon>
        <taxon>indigoferoid/millettioid clade</taxon>
        <taxon>Phaseoleae</taxon>
        <taxon>Psophocarpus</taxon>
    </lineage>
</organism>
<evidence type="ECO:0000313" key="2">
    <source>
        <dbReference type="Proteomes" id="UP001386955"/>
    </source>
</evidence>
<sequence length="70" mass="7964">MKVEAQDSLVMLNVTVASLFGQWVLPRQGFRLGLQNRKRESNVFRAHADDVSVSRSDVGLTYSKNVKKRE</sequence>
<dbReference type="Proteomes" id="UP001386955">
    <property type="component" value="Unassembled WGS sequence"/>
</dbReference>